<reference evidence="1" key="1">
    <citation type="journal article" date="2015" name="Nature">
        <title>Complex archaea that bridge the gap between prokaryotes and eukaryotes.</title>
        <authorList>
            <person name="Spang A."/>
            <person name="Saw J.H."/>
            <person name="Jorgensen S.L."/>
            <person name="Zaremba-Niedzwiedzka K."/>
            <person name="Martijn J."/>
            <person name="Lind A.E."/>
            <person name="van Eijk R."/>
            <person name="Schleper C."/>
            <person name="Guy L."/>
            <person name="Ettema T.J."/>
        </authorList>
    </citation>
    <scope>NUCLEOTIDE SEQUENCE</scope>
</reference>
<accession>A0A0F9R3V6</accession>
<dbReference type="AlphaFoldDB" id="A0A0F9R3V6"/>
<proteinExistence type="predicted"/>
<sequence>MYDGAEGISVALALRLSRAVLQVFSLGQRSDGEWMYRTMVFHDRGTHIEEHECWVPAVTNN</sequence>
<gene>
    <name evidence="1" type="ORF">LCGC14_0698460</name>
</gene>
<organism evidence="1">
    <name type="scientific">marine sediment metagenome</name>
    <dbReference type="NCBI Taxonomy" id="412755"/>
    <lineage>
        <taxon>unclassified sequences</taxon>
        <taxon>metagenomes</taxon>
        <taxon>ecological metagenomes</taxon>
    </lineage>
</organism>
<evidence type="ECO:0000313" key="1">
    <source>
        <dbReference type="EMBL" id="KKN43897.1"/>
    </source>
</evidence>
<dbReference type="EMBL" id="LAZR01001482">
    <property type="protein sequence ID" value="KKN43897.1"/>
    <property type="molecule type" value="Genomic_DNA"/>
</dbReference>
<name>A0A0F9R3V6_9ZZZZ</name>
<comment type="caution">
    <text evidence="1">The sequence shown here is derived from an EMBL/GenBank/DDBJ whole genome shotgun (WGS) entry which is preliminary data.</text>
</comment>
<protein>
    <submittedName>
        <fullName evidence="1">Uncharacterized protein</fullName>
    </submittedName>
</protein>